<dbReference type="SUPFAM" id="SSF52540">
    <property type="entry name" value="P-loop containing nucleoside triphosphate hydrolases"/>
    <property type="match status" value="1"/>
</dbReference>
<keyword evidence="2 8" id="KW-0813">Transport</keyword>
<dbReference type="GO" id="GO:0043190">
    <property type="term" value="C:ATP-binding cassette (ABC) transporter complex"/>
    <property type="evidence" value="ECO:0007669"/>
    <property type="project" value="TreeGrafter"/>
</dbReference>
<dbReference type="PANTHER" id="PTHR43553:SF27">
    <property type="entry name" value="ENERGY-COUPLING FACTOR TRANSPORTER ATP-BINDING PROTEIN ECFA2"/>
    <property type="match status" value="1"/>
</dbReference>
<keyword evidence="7 8" id="KW-0472">Membrane</keyword>
<comment type="subunit">
    <text evidence="8">Forms a stable energy-coupling factor (ECF) transporter complex composed of 2 membrane-embedded substrate-binding proteins (S component), 2 ATP-binding proteins (A component) and 2 transmembrane proteins (T component).</text>
</comment>
<dbReference type="InterPro" id="IPR003439">
    <property type="entry name" value="ABC_transporter-like_ATP-bd"/>
</dbReference>
<evidence type="ECO:0000313" key="11">
    <source>
        <dbReference type="Proteomes" id="UP000182412"/>
    </source>
</evidence>
<sequence>MSIELKTVKYIYMPKTPYERVALDDVSLTIEEGSFTAIAGHTGSGKSTLVQHLNGLLSPVAGEVIVDGIDINAKDKAGKIKAWHARQQVGMVFQYAETQLFEETIAQDIAFGPRNQGLEDAEIEERVRQAMEMVGLDYHKFKDMSPFALSGGQMRRVAMAGVLAMRPKYLVLDEPAAGLDPRGREELMAEIQRLHKKGKLTIVFVSHSMEDIAKMADQMLVMQGGKLRAAASPAEIFAQAGLLQETGLEQPQIMQVLARLKQAGLPVDTRAITPEAGLRSLREVFNIHVK</sequence>
<dbReference type="Gene3D" id="3.40.50.300">
    <property type="entry name" value="P-loop containing nucleotide triphosphate hydrolases"/>
    <property type="match status" value="1"/>
</dbReference>
<evidence type="ECO:0000256" key="3">
    <source>
        <dbReference type="ARBA" id="ARBA00022475"/>
    </source>
</evidence>
<dbReference type="EMBL" id="FNJQ01000030">
    <property type="protein sequence ID" value="SDP62826.1"/>
    <property type="molecule type" value="Genomic_DNA"/>
</dbReference>
<gene>
    <name evidence="10" type="ORF">SAMN05216366_13011</name>
</gene>
<dbReference type="InterPro" id="IPR015856">
    <property type="entry name" value="ABC_transpr_CbiO/EcfA_su"/>
</dbReference>
<keyword evidence="4 8" id="KW-0547">Nucleotide-binding</keyword>
<dbReference type="InterPro" id="IPR050095">
    <property type="entry name" value="ECF_ABC_transporter_ATP-bd"/>
</dbReference>
<feature type="domain" description="ABC transporter" evidence="9">
    <location>
        <begin position="8"/>
        <end position="249"/>
    </location>
</feature>
<comment type="function">
    <text evidence="8">ATP-binding (A) component of a common energy-coupling factor (ECF) ABC-transporter complex.</text>
</comment>
<dbReference type="EC" id="7.-.-.-" evidence="8"/>
<dbReference type="Proteomes" id="UP000182412">
    <property type="component" value="Unassembled WGS sequence"/>
</dbReference>
<evidence type="ECO:0000259" key="9">
    <source>
        <dbReference type="PROSITE" id="PS50893"/>
    </source>
</evidence>
<evidence type="ECO:0000313" key="10">
    <source>
        <dbReference type="EMBL" id="SDP62826.1"/>
    </source>
</evidence>
<dbReference type="InterPro" id="IPR017871">
    <property type="entry name" value="ABC_transporter-like_CS"/>
</dbReference>
<organism evidence="10 11">
    <name type="scientific">Selenomonas ruminantium</name>
    <dbReference type="NCBI Taxonomy" id="971"/>
    <lineage>
        <taxon>Bacteria</taxon>
        <taxon>Bacillati</taxon>
        <taxon>Bacillota</taxon>
        <taxon>Negativicutes</taxon>
        <taxon>Selenomonadales</taxon>
        <taxon>Selenomonadaceae</taxon>
        <taxon>Selenomonas</taxon>
    </lineage>
</organism>
<keyword evidence="3 8" id="KW-1003">Cell membrane</keyword>
<evidence type="ECO:0000256" key="6">
    <source>
        <dbReference type="ARBA" id="ARBA00022967"/>
    </source>
</evidence>
<dbReference type="GO" id="GO:0042626">
    <property type="term" value="F:ATPase-coupled transmembrane transporter activity"/>
    <property type="evidence" value="ECO:0007669"/>
    <property type="project" value="TreeGrafter"/>
</dbReference>
<dbReference type="AlphaFoldDB" id="A0A1H0UAH6"/>
<accession>A0A1H0UAH6</accession>
<evidence type="ECO:0000256" key="4">
    <source>
        <dbReference type="ARBA" id="ARBA00022741"/>
    </source>
</evidence>
<dbReference type="PROSITE" id="PS50893">
    <property type="entry name" value="ABC_TRANSPORTER_2"/>
    <property type="match status" value="1"/>
</dbReference>
<name>A0A1H0UAH6_SELRU</name>
<dbReference type="RefSeq" id="WP_074573113.1">
    <property type="nucleotide sequence ID" value="NZ_FNJQ01000030.1"/>
</dbReference>
<comment type="subcellular location">
    <subcellularLocation>
        <location evidence="1 8">Cell membrane</location>
        <topology evidence="1 8">Peripheral membrane protein</topology>
    </subcellularLocation>
</comment>
<keyword evidence="6" id="KW-1278">Translocase</keyword>
<dbReference type="GO" id="GO:0005524">
    <property type="term" value="F:ATP binding"/>
    <property type="evidence" value="ECO:0007669"/>
    <property type="project" value="UniProtKB-UniRule"/>
</dbReference>
<dbReference type="Pfam" id="PF00005">
    <property type="entry name" value="ABC_tran"/>
    <property type="match status" value="1"/>
</dbReference>
<dbReference type="NCBIfam" id="TIGR04521">
    <property type="entry name" value="ECF_ATPase_2"/>
    <property type="match status" value="1"/>
</dbReference>
<dbReference type="GO" id="GO:0016887">
    <property type="term" value="F:ATP hydrolysis activity"/>
    <property type="evidence" value="ECO:0007669"/>
    <property type="project" value="InterPro"/>
</dbReference>
<evidence type="ECO:0000256" key="2">
    <source>
        <dbReference type="ARBA" id="ARBA00022448"/>
    </source>
</evidence>
<evidence type="ECO:0000256" key="1">
    <source>
        <dbReference type="ARBA" id="ARBA00004202"/>
    </source>
</evidence>
<proteinExistence type="inferred from homology"/>
<dbReference type="InterPro" id="IPR027417">
    <property type="entry name" value="P-loop_NTPase"/>
</dbReference>
<dbReference type="CDD" id="cd03225">
    <property type="entry name" value="ABC_cobalt_CbiO_domain1"/>
    <property type="match status" value="1"/>
</dbReference>
<evidence type="ECO:0000256" key="5">
    <source>
        <dbReference type="ARBA" id="ARBA00022840"/>
    </source>
</evidence>
<reference evidence="10 11" key="1">
    <citation type="submission" date="2016-10" db="EMBL/GenBank/DDBJ databases">
        <authorList>
            <person name="de Groot N.N."/>
        </authorList>
    </citation>
    <scope>NUCLEOTIDE SEQUENCE [LARGE SCALE GENOMIC DNA]</scope>
    <source>
        <strain evidence="10 11">S137</strain>
    </source>
</reference>
<evidence type="ECO:0000256" key="8">
    <source>
        <dbReference type="RuleBase" id="RU365104"/>
    </source>
</evidence>
<dbReference type="InterPro" id="IPR030946">
    <property type="entry name" value="EcfA2"/>
</dbReference>
<dbReference type="FunFam" id="3.40.50.300:FF:000224">
    <property type="entry name" value="Energy-coupling factor transporter ATP-binding protein EcfA"/>
    <property type="match status" value="1"/>
</dbReference>
<dbReference type="InterPro" id="IPR003593">
    <property type="entry name" value="AAA+_ATPase"/>
</dbReference>
<dbReference type="OrthoDB" id="197875at2"/>
<dbReference type="PROSITE" id="PS00211">
    <property type="entry name" value="ABC_TRANSPORTER_1"/>
    <property type="match status" value="1"/>
</dbReference>
<dbReference type="PANTHER" id="PTHR43553">
    <property type="entry name" value="HEAVY METAL TRANSPORTER"/>
    <property type="match status" value="1"/>
</dbReference>
<evidence type="ECO:0000256" key="7">
    <source>
        <dbReference type="ARBA" id="ARBA00023136"/>
    </source>
</evidence>
<dbReference type="SMART" id="SM00382">
    <property type="entry name" value="AAA"/>
    <property type="match status" value="1"/>
</dbReference>
<keyword evidence="5 8" id="KW-0067">ATP-binding</keyword>
<comment type="similarity">
    <text evidence="8">Belongs to the ABC transporter superfamily. Energy-coupling factor EcfA family.</text>
</comment>
<protein>
    <recommendedName>
        <fullName evidence="8">Energy-coupling factor transporter ATP-binding protein EcfA2</fullName>
        <ecNumber evidence="8">7.-.-.-</ecNumber>
    </recommendedName>
</protein>